<feature type="compositionally biased region" description="Low complexity" evidence="2">
    <location>
        <begin position="457"/>
        <end position="467"/>
    </location>
</feature>
<dbReference type="InterPro" id="IPR001202">
    <property type="entry name" value="WW_dom"/>
</dbReference>
<dbReference type="GO" id="GO:0005795">
    <property type="term" value="C:Golgi stack"/>
    <property type="evidence" value="ECO:0007669"/>
    <property type="project" value="TreeGrafter"/>
</dbReference>
<gene>
    <name evidence="4" type="ORF">AMON00008_LOCUS22754</name>
</gene>
<organism evidence="4">
    <name type="scientific">Alexandrium monilatum</name>
    <dbReference type="NCBI Taxonomy" id="311494"/>
    <lineage>
        <taxon>Eukaryota</taxon>
        <taxon>Sar</taxon>
        <taxon>Alveolata</taxon>
        <taxon>Dinophyceae</taxon>
        <taxon>Gonyaulacales</taxon>
        <taxon>Pyrocystaceae</taxon>
        <taxon>Alexandrium</taxon>
    </lineage>
</organism>
<feature type="compositionally biased region" description="Basic and acidic residues" evidence="2">
    <location>
        <begin position="885"/>
        <end position="899"/>
    </location>
</feature>
<dbReference type="GO" id="GO:0005783">
    <property type="term" value="C:endoplasmic reticulum"/>
    <property type="evidence" value="ECO:0007669"/>
    <property type="project" value="TreeGrafter"/>
</dbReference>
<dbReference type="InterPro" id="IPR036020">
    <property type="entry name" value="WW_dom_sf"/>
</dbReference>
<feature type="compositionally biased region" description="Low complexity" evidence="2">
    <location>
        <begin position="1281"/>
        <end position="1293"/>
    </location>
</feature>
<feature type="compositionally biased region" description="Low complexity" evidence="2">
    <location>
        <begin position="1141"/>
        <end position="1152"/>
    </location>
</feature>
<feature type="compositionally biased region" description="Low complexity" evidence="2">
    <location>
        <begin position="1079"/>
        <end position="1134"/>
    </location>
</feature>
<evidence type="ECO:0000256" key="2">
    <source>
        <dbReference type="SAM" id="MobiDB-lite"/>
    </source>
</evidence>
<dbReference type="EMBL" id="HBNR01033148">
    <property type="protein sequence ID" value="CAE4588070.1"/>
    <property type="molecule type" value="Transcribed_RNA"/>
</dbReference>
<dbReference type="Gene3D" id="1.25.10.10">
    <property type="entry name" value="Leucine-rich Repeat Variant"/>
    <property type="match status" value="1"/>
</dbReference>
<dbReference type="InterPro" id="IPR024095">
    <property type="entry name" value="Vesicle_P115"/>
</dbReference>
<accession>A0A7S4VJW8</accession>
<dbReference type="Gene3D" id="2.20.70.10">
    <property type="match status" value="1"/>
</dbReference>
<protein>
    <recommendedName>
        <fullName evidence="3">WW domain-containing protein</fullName>
    </recommendedName>
</protein>
<feature type="region of interest" description="Disordered" evidence="2">
    <location>
        <begin position="457"/>
        <end position="485"/>
    </location>
</feature>
<name>A0A7S4VJW8_9DINO</name>
<dbReference type="GO" id="GO:0006888">
    <property type="term" value="P:endoplasmic reticulum to Golgi vesicle-mediated transport"/>
    <property type="evidence" value="ECO:0007669"/>
    <property type="project" value="TreeGrafter"/>
</dbReference>
<feature type="coiled-coil region" evidence="1">
    <location>
        <begin position="760"/>
        <end position="797"/>
    </location>
</feature>
<feature type="region of interest" description="Disordered" evidence="2">
    <location>
        <begin position="870"/>
        <end position="917"/>
    </location>
</feature>
<dbReference type="InterPro" id="IPR011989">
    <property type="entry name" value="ARM-like"/>
</dbReference>
<dbReference type="GO" id="GO:0012507">
    <property type="term" value="C:ER to Golgi transport vesicle membrane"/>
    <property type="evidence" value="ECO:0007669"/>
    <property type="project" value="TreeGrafter"/>
</dbReference>
<feature type="compositionally biased region" description="Basic and acidic residues" evidence="2">
    <location>
        <begin position="907"/>
        <end position="917"/>
    </location>
</feature>
<dbReference type="PROSITE" id="PS50020">
    <property type="entry name" value="WW_DOMAIN_2"/>
    <property type="match status" value="1"/>
</dbReference>
<dbReference type="PANTHER" id="PTHR10013:SF0">
    <property type="entry name" value="GENERAL VESICULAR TRANSPORT FACTOR P115"/>
    <property type="match status" value="1"/>
</dbReference>
<reference evidence="4" key="1">
    <citation type="submission" date="2021-01" db="EMBL/GenBank/DDBJ databases">
        <authorList>
            <person name="Corre E."/>
            <person name="Pelletier E."/>
            <person name="Niang G."/>
            <person name="Scheremetjew M."/>
            <person name="Finn R."/>
            <person name="Kale V."/>
            <person name="Holt S."/>
            <person name="Cochrane G."/>
            <person name="Meng A."/>
            <person name="Brown T."/>
            <person name="Cohen L."/>
        </authorList>
    </citation>
    <scope>NUCLEOTIDE SEQUENCE</scope>
    <source>
        <strain evidence="4">CCMP3105</strain>
    </source>
</reference>
<feature type="domain" description="WW" evidence="3">
    <location>
        <begin position="1305"/>
        <end position="1338"/>
    </location>
</feature>
<dbReference type="Pfam" id="PF00397">
    <property type="entry name" value="WW"/>
    <property type="match status" value="1"/>
</dbReference>
<feature type="region of interest" description="Disordered" evidence="2">
    <location>
        <begin position="1281"/>
        <end position="1311"/>
    </location>
</feature>
<proteinExistence type="predicted"/>
<dbReference type="CDD" id="cd00201">
    <property type="entry name" value="WW"/>
    <property type="match status" value="1"/>
</dbReference>
<dbReference type="GO" id="GO:0061025">
    <property type="term" value="P:membrane fusion"/>
    <property type="evidence" value="ECO:0007669"/>
    <property type="project" value="TreeGrafter"/>
</dbReference>
<evidence type="ECO:0000256" key="1">
    <source>
        <dbReference type="SAM" id="Coils"/>
    </source>
</evidence>
<feature type="region of interest" description="Disordered" evidence="2">
    <location>
        <begin position="1021"/>
        <end position="1219"/>
    </location>
</feature>
<keyword evidence="1" id="KW-0175">Coiled coil</keyword>
<dbReference type="GO" id="GO:0048211">
    <property type="term" value="P:Golgi vesicle docking"/>
    <property type="evidence" value="ECO:0007669"/>
    <property type="project" value="TreeGrafter"/>
</dbReference>
<feature type="compositionally biased region" description="Polar residues" evidence="2">
    <location>
        <begin position="1196"/>
        <end position="1210"/>
    </location>
</feature>
<sequence>MASVLFGFIDSLNEGLEGAVSTLETEVDGAIQQLDAGVDLDEVLEEIEQAGGDEAALLTAYRRLETLASGQAPAVLRGWVVEGRVVPAACTGLCRAGPLRRAAGPLAKVLNGMGGALEQTEATPEELRAYAEQLVRHTENGRAMLKLMQVDEPEAQAQSLALLRRVYPYKSSDLGRHLLSDPESIAALVQILQAAGGSPWTADVAEGSTEATLCAECVQFLRLITREDEHVRTILAFQDGVEALLAIVAQALGTLQSAESILLMSIAADVCACVQQLATHGAVVQKLMRENGQLSAVLKTLRCVTSVLAVAPAANKPGLEAIVVALMAAIAAFTDSAIAGSEAAVNAAALVQGTPLVEAICVESLPAVHLGHEVKVRMLDVLLATLAAADEGVLRFLVLAPSGAPVLDGLVAMLLEDSTPLPTRAALDRLLAAGLGRSAYVRNSLAQGLEVAGGAAEVTEAPEGAAPPDSPRKAPSSPKISRPPSALEAGRRLYAVLSGAAPRAGGGSPPSGWLADPPVWFAAHLLGHCLRGGGTEMRARLARAEGAGCESALSAALAPLAALARAWRSSDGRTGSEASLCAVLRLVAEWCERCPSAAHAFAGSPAYLPEMIALFEAVPQADGAGEVHMQGLAALLLGMCLLELSDKAPDGTAAGAALITSTRLMQLIAARIGVDRFTRAGEQLQRALAAAGSSGMLAIVQRYDAGFSAFAARHFQRVQEVMVQIWLSQGSAPSGADAASSLGAGSVGASARAGLAEDVAEHFKDLIKMQDKELRNLRAETKKLKEENEQLRKLTTDEDKTLLLWRVTSLTKHCEALQGQCDTLQAATSGFEAARLRERQAQRAQRRELERQLQALAVALDEAELRAAAAQERARTDSEASQEVAKAEVAKAETGKTAEEGEEEKEREERDRQCEERDKEREELLRALEAIHRGCPEARAFLAPLSHFAAPAVDQQVKTAEAEAEAQAEAMLTASAEAPDAVAKAAQEGERVAADMLGGAAVLKSGAEADEAVKKAAEAIARAARAGEQAADMLGSAPTAKSGVEAEDAAKEECSPQGPGTAQPDQAPEQQPHCHEEAQQLQSEAQSQAQRAAQSPQQAAGGGSAQQQPNSQPQLWHPQPQLGQQEQQQQQPEAALRHQLEQQQQAQGQPQLNSHLPPRQAEAEAQAEVQAQTRAQAEAQAWAQAQAQAQQHQQGYLGQSSLQAEQQGHHSPQVAQQAQLAQQQQQLLLQQQQQQQEVAREELQRQAALQQQQQLAALAQQQQQQQQQQQHYEQLRQQSVLQQTAAQAQQQVTPPQPQPDPAHSQGLPQGWAAYRTVDGHLFFNNHFTGESRWERPVGD</sequence>
<dbReference type="GO" id="GO:0006886">
    <property type="term" value="P:intracellular protein transport"/>
    <property type="evidence" value="ECO:0007669"/>
    <property type="project" value="TreeGrafter"/>
</dbReference>
<dbReference type="PANTHER" id="PTHR10013">
    <property type="entry name" value="GENERAL VESICULAR TRANSPORT FACTOR P115"/>
    <property type="match status" value="1"/>
</dbReference>
<dbReference type="SUPFAM" id="SSF51045">
    <property type="entry name" value="WW domain"/>
    <property type="match status" value="1"/>
</dbReference>
<evidence type="ECO:0000259" key="3">
    <source>
        <dbReference type="PROSITE" id="PS50020"/>
    </source>
</evidence>
<feature type="compositionally biased region" description="Low complexity" evidence="2">
    <location>
        <begin position="1021"/>
        <end position="1032"/>
    </location>
</feature>
<feature type="compositionally biased region" description="Low complexity" evidence="2">
    <location>
        <begin position="1163"/>
        <end position="1194"/>
    </location>
</feature>
<dbReference type="PROSITE" id="PS01159">
    <property type="entry name" value="WW_DOMAIN_1"/>
    <property type="match status" value="1"/>
</dbReference>
<evidence type="ECO:0000313" key="4">
    <source>
        <dbReference type="EMBL" id="CAE4588070.1"/>
    </source>
</evidence>
<dbReference type="SMART" id="SM00456">
    <property type="entry name" value="WW"/>
    <property type="match status" value="1"/>
</dbReference>